<dbReference type="PANTHER" id="PTHR10357:SF199">
    <property type="entry name" value="ALPHA AMYLASE CATALYTIC REGION"/>
    <property type="match status" value="1"/>
</dbReference>
<dbReference type="InterPro" id="IPR013783">
    <property type="entry name" value="Ig-like_fold"/>
</dbReference>
<dbReference type="Gene3D" id="3.20.20.80">
    <property type="entry name" value="Glycosidases"/>
    <property type="match status" value="1"/>
</dbReference>
<name>A0A2M8P2Y7_9CHLR</name>
<dbReference type="Gene3D" id="2.60.40.10">
    <property type="entry name" value="Immunoglobulins"/>
    <property type="match status" value="1"/>
</dbReference>
<dbReference type="Proteomes" id="UP000228921">
    <property type="component" value="Unassembled WGS sequence"/>
</dbReference>
<dbReference type="InterPro" id="IPR013780">
    <property type="entry name" value="Glyco_hydro_b"/>
</dbReference>
<dbReference type="CDD" id="cd11338">
    <property type="entry name" value="AmyAc_CMD"/>
    <property type="match status" value="1"/>
</dbReference>
<dbReference type="GO" id="GO:0016798">
    <property type="term" value="F:hydrolase activity, acting on glycosyl bonds"/>
    <property type="evidence" value="ECO:0007669"/>
    <property type="project" value="UniProtKB-KW"/>
</dbReference>
<organism evidence="2 3">
    <name type="scientific">Candidatus Thermofonsia Clade 1 bacterium</name>
    <dbReference type="NCBI Taxonomy" id="2364210"/>
    <lineage>
        <taxon>Bacteria</taxon>
        <taxon>Bacillati</taxon>
        <taxon>Chloroflexota</taxon>
        <taxon>Candidatus Thermofontia</taxon>
        <taxon>Candidatus Thermofonsia Clade 1</taxon>
    </lineage>
</organism>
<reference evidence="2 3" key="1">
    <citation type="submission" date="2017-11" db="EMBL/GenBank/DDBJ databases">
        <title>Evolution of Phototrophy in the Chloroflexi Phylum Driven by Horizontal Gene Transfer.</title>
        <authorList>
            <person name="Ward L.M."/>
            <person name="Hemp J."/>
            <person name="Shih P.M."/>
            <person name="Mcglynn S.E."/>
            <person name="Fischer W."/>
        </authorList>
    </citation>
    <scope>NUCLEOTIDE SEQUENCE [LARGE SCALE GENOMIC DNA]</scope>
    <source>
        <strain evidence="2">CP2_2F</strain>
    </source>
</reference>
<gene>
    <name evidence="2" type="ORF">CUN51_02945</name>
</gene>
<dbReference type="InterPro" id="IPR006047">
    <property type="entry name" value="GH13_cat_dom"/>
</dbReference>
<dbReference type="Gene3D" id="2.60.40.1180">
    <property type="entry name" value="Golgi alpha-mannosidase II"/>
    <property type="match status" value="1"/>
</dbReference>
<dbReference type="SUPFAM" id="SSF51011">
    <property type="entry name" value="Glycosyl hydrolase domain"/>
    <property type="match status" value="1"/>
</dbReference>
<evidence type="ECO:0000313" key="2">
    <source>
        <dbReference type="EMBL" id="PJF31914.1"/>
    </source>
</evidence>
<sequence>MTDQTPNKLDTQTITALSASVSLSDFIFGTLASDQQRLEALIRGQEGLTFEYQMTPRDPKPDQPVQIEITAGPAAPVLEVFIHYTLDGSTPQLGADNTRTLPTMRSKVEWNTLLWGYVRHFQGELPAQPEGKTVRFLVSGLTQDGTRLWAQDERGRTVFSYTLDRYTVPSWAYDAVFYHIFLDRFAPTPGRKFLLPERLDEFFGGTLRGVLSKLDYLSELGVNALWLSPLYPSPSHHGYDATNFRAIEPRLGTRNDLKALVEEAHRRGMKIILDFVPNHTSNKHPFFEAAVTNPNSPYRDYYLFTDYPNGYKTFFDVPSLPQLNNEYPPARRYVIESALYWLQEFGIDGFRLDYAYGPSHDFWTDYYAAVKRANPQSLHFGEIVETPRLLRTYEGILDGVLDFHWAQNARRLFAYQSMNAAAFEQFLNAHEAYFSGRNLARFSFLDNHDMNRFLWAARGDIRRLMLAAACQFTLSAIPIIYYGSEVGLSQRRDIRQGERAILEESRLPMLWESDQQQLELLAFYKRLIRLRRESPALRNGTRSAWLVDAPNGRYGYLRRASSETVLVALNLFGVPQTFDLPNVGWRDAFTGAPLAPKQHLEPFGFVIGRQG</sequence>
<dbReference type="InterPro" id="IPR017853">
    <property type="entry name" value="GH"/>
</dbReference>
<comment type="caution">
    <text evidence="2">The sequence shown here is derived from an EMBL/GenBank/DDBJ whole genome shotgun (WGS) entry which is preliminary data.</text>
</comment>
<feature type="domain" description="Glycosyl hydrolase family 13 catalytic" evidence="1">
    <location>
        <begin position="179"/>
        <end position="531"/>
    </location>
</feature>
<dbReference type="GO" id="GO:0005975">
    <property type="term" value="P:carbohydrate metabolic process"/>
    <property type="evidence" value="ECO:0007669"/>
    <property type="project" value="InterPro"/>
</dbReference>
<dbReference type="AlphaFoldDB" id="A0A2M8P2Y7"/>
<evidence type="ECO:0000259" key="1">
    <source>
        <dbReference type="SMART" id="SM00642"/>
    </source>
</evidence>
<dbReference type="EMBL" id="PGTK01000002">
    <property type="protein sequence ID" value="PJF31914.1"/>
    <property type="molecule type" value="Genomic_DNA"/>
</dbReference>
<protein>
    <submittedName>
        <fullName evidence="2">Alpha-amylase</fullName>
    </submittedName>
</protein>
<dbReference type="SMART" id="SM00642">
    <property type="entry name" value="Aamy"/>
    <property type="match status" value="1"/>
</dbReference>
<dbReference type="Pfam" id="PF00128">
    <property type="entry name" value="Alpha-amylase"/>
    <property type="match status" value="1"/>
</dbReference>
<accession>A0A2M8P2Y7</accession>
<dbReference type="PANTHER" id="PTHR10357">
    <property type="entry name" value="ALPHA-AMYLASE FAMILY MEMBER"/>
    <property type="match status" value="1"/>
</dbReference>
<proteinExistence type="predicted"/>
<dbReference type="SUPFAM" id="SSF51445">
    <property type="entry name" value="(Trans)glycosidases"/>
    <property type="match status" value="1"/>
</dbReference>
<evidence type="ECO:0000313" key="3">
    <source>
        <dbReference type="Proteomes" id="UP000228921"/>
    </source>
</evidence>